<dbReference type="OrthoDB" id="6614653at2759"/>
<feature type="binding site" evidence="5">
    <location>
        <position position="267"/>
    </location>
    <ligand>
        <name>Fe cation</name>
        <dbReference type="ChEBI" id="CHEBI:24875"/>
        <note>catalytic</note>
    </ligand>
</feature>
<dbReference type="Pfam" id="PF13532">
    <property type="entry name" value="2OG-FeII_Oxy_2"/>
    <property type="match status" value="1"/>
</dbReference>
<evidence type="ECO:0000313" key="9">
    <source>
        <dbReference type="RefSeq" id="XP_022324420.1"/>
    </source>
</evidence>
<dbReference type="PANTHER" id="PTHR16557">
    <property type="entry name" value="ALKYLATED DNA REPAIR PROTEIN ALKB-RELATED"/>
    <property type="match status" value="1"/>
</dbReference>
<dbReference type="GO" id="GO:0035516">
    <property type="term" value="F:broad specificity oxidative DNA demethylase activity"/>
    <property type="evidence" value="ECO:0007669"/>
    <property type="project" value="TreeGrafter"/>
</dbReference>
<feature type="binding site" evidence="5">
    <location>
        <position position="213"/>
    </location>
    <ligand>
        <name>Fe cation</name>
        <dbReference type="ChEBI" id="CHEBI:24875"/>
        <note>catalytic</note>
    </ligand>
</feature>
<dbReference type="InterPro" id="IPR027450">
    <property type="entry name" value="AlkB-like"/>
</dbReference>
<accession>A0A8B8D9V2</accession>
<keyword evidence="1 5" id="KW-0479">Metal-binding</keyword>
<dbReference type="GeneID" id="111125175"/>
<dbReference type="KEGG" id="cvn:111125175"/>
<evidence type="ECO:0000313" key="8">
    <source>
        <dbReference type="Proteomes" id="UP000694844"/>
    </source>
</evidence>
<dbReference type="AlphaFoldDB" id="A0A8B8D9V2"/>
<protein>
    <submittedName>
        <fullName evidence="9">Nucleic acid dioxygenase ALKBH1-like</fullName>
    </submittedName>
</protein>
<evidence type="ECO:0000256" key="5">
    <source>
        <dbReference type="PIRSR" id="PIRSR604574-2"/>
    </source>
</evidence>
<dbReference type="GO" id="GO:0035515">
    <property type="term" value="F:oxidative RNA demethylase activity"/>
    <property type="evidence" value="ECO:0007669"/>
    <property type="project" value="TreeGrafter"/>
</dbReference>
<gene>
    <name evidence="9" type="primary">LOC111125175</name>
</gene>
<dbReference type="GO" id="GO:0005737">
    <property type="term" value="C:cytoplasm"/>
    <property type="evidence" value="ECO:0007669"/>
    <property type="project" value="TreeGrafter"/>
</dbReference>
<dbReference type="InterPro" id="IPR004574">
    <property type="entry name" value="Alkb"/>
</dbReference>
<feature type="region of interest" description="Disordered" evidence="6">
    <location>
        <begin position="349"/>
        <end position="375"/>
    </location>
</feature>
<dbReference type="PANTHER" id="PTHR16557:SF2">
    <property type="entry name" value="NUCLEIC ACID DIOXYGENASE ALKBH1"/>
    <property type="match status" value="1"/>
</dbReference>
<name>A0A8B8D9V2_CRAVI</name>
<dbReference type="RefSeq" id="XP_022324420.1">
    <property type="nucleotide sequence ID" value="XM_022468712.1"/>
</dbReference>
<proteinExistence type="predicted"/>
<comment type="cofactor">
    <cofactor evidence="5">
        <name>Fe(2+)</name>
        <dbReference type="ChEBI" id="CHEBI:29033"/>
    </cofactor>
    <text evidence="5">Binds 1 Fe(2+) ion per subunit.</text>
</comment>
<feature type="compositionally biased region" description="Polar residues" evidence="6">
    <location>
        <begin position="366"/>
        <end position="375"/>
    </location>
</feature>
<feature type="binding site" evidence="5">
    <location>
        <position position="211"/>
    </location>
    <ligand>
        <name>Fe cation</name>
        <dbReference type="ChEBI" id="CHEBI:24875"/>
        <note>catalytic</note>
    </ligand>
</feature>
<evidence type="ECO:0000256" key="4">
    <source>
        <dbReference type="ARBA" id="ARBA00023004"/>
    </source>
</evidence>
<dbReference type="Proteomes" id="UP000694844">
    <property type="component" value="Chromosome 3"/>
</dbReference>
<reference evidence="9" key="1">
    <citation type="submission" date="2025-08" db="UniProtKB">
        <authorList>
            <consortium name="RefSeq"/>
        </authorList>
    </citation>
    <scope>IDENTIFICATION</scope>
    <source>
        <tissue evidence="9">Whole sample</tissue>
    </source>
</reference>
<evidence type="ECO:0000256" key="3">
    <source>
        <dbReference type="ARBA" id="ARBA00023002"/>
    </source>
</evidence>
<evidence type="ECO:0000256" key="6">
    <source>
        <dbReference type="SAM" id="MobiDB-lite"/>
    </source>
</evidence>
<dbReference type="GO" id="GO:0035513">
    <property type="term" value="P:oxidative RNA demethylation"/>
    <property type="evidence" value="ECO:0007669"/>
    <property type="project" value="TreeGrafter"/>
</dbReference>
<keyword evidence="8" id="KW-1185">Reference proteome</keyword>
<dbReference type="GO" id="GO:0008198">
    <property type="term" value="F:ferrous iron binding"/>
    <property type="evidence" value="ECO:0007669"/>
    <property type="project" value="TreeGrafter"/>
</dbReference>
<evidence type="ECO:0000256" key="2">
    <source>
        <dbReference type="ARBA" id="ARBA00022964"/>
    </source>
</evidence>
<sequence length="375" mass="42806">MDLYVDDQDGGDGQQDLFKPEYKKYKRKDMKLDLKDVIDFTKHVNMDKVEDICLQESQHPAVRGLKPVKEWKSYAIKGFPGFVFIKNPFDEGQQRYWIERCVLDYPNKPSKTILDNLVDMSNINDIWLTSQGESGANITSKDSLIMKLRWATMGYNYEWNSRAYYDAMKSHFPSDLHELCRYIASTIGYQNFSAETAIVNYYHMSGDMGPHKDISEIDHDAPLLSFSFGQDALFLLGGLTKATKPVCLCLHSGDVCIMYGDCRLVYHAVPRILPADQEILKHCYNFNEETDCSDTQETVPAAPDVSNGLVTRRQGIKWDLFSQYLQCTRINMNVRQVLPPGGTHIADFPPPVCPSMNDSKQRKTSEQNNCGQTQD</sequence>
<organism evidence="8 9">
    <name type="scientific">Crassostrea virginica</name>
    <name type="common">Eastern oyster</name>
    <dbReference type="NCBI Taxonomy" id="6565"/>
    <lineage>
        <taxon>Eukaryota</taxon>
        <taxon>Metazoa</taxon>
        <taxon>Spiralia</taxon>
        <taxon>Lophotrochozoa</taxon>
        <taxon>Mollusca</taxon>
        <taxon>Bivalvia</taxon>
        <taxon>Autobranchia</taxon>
        <taxon>Pteriomorphia</taxon>
        <taxon>Ostreida</taxon>
        <taxon>Ostreoidea</taxon>
        <taxon>Ostreidae</taxon>
        <taxon>Crassostrea</taxon>
    </lineage>
</organism>
<dbReference type="SUPFAM" id="SSF51197">
    <property type="entry name" value="Clavaminate synthase-like"/>
    <property type="match status" value="1"/>
</dbReference>
<evidence type="ECO:0000259" key="7">
    <source>
        <dbReference type="Pfam" id="PF13532"/>
    </source>
</evidence>
<keyword evidence="4 5" id="KW-0408">Iron</keyword>
<dbReference type="GO" id="GO:0005634">
    <property type="term" value="C:nucleus"/>
    <property type="evidence" value="ECO:0007669"/>
    <property type="project" value="TreeGrafter"/>
</dbReference>
<dbReference type="InterPro" id="IPR037151">
    <property type="entry name" value="AlkB-like_sf"/>
</dbReference>
<evidence type="ECO:0000256" key="1">
    <source>
        <dbReference type="ARBA" id="ARBA00022723"/>
    </source>
</evidence>
<keyword evidence="3" id="KW-0560">Oxidoreductase</keyword>
<dbReference type="Gene3D" id="2.60.120.590">
    <property type="entry name" value="Alpha-ketoglutarate-dependent dioxygenase AlkB-like"/>
    <property type="match status" value="1"/>
</dbReference>
<feature type="domain" description="Alpha-ketoglutarate-dependent dioxygenase AlkB-like" evidence="7">
    <location>
        <begin position="84"/>
        <end position="335"/>
    </location>
</feature>
<keyword evidence="2" id="KW-0223">Dioxygenase</keyword>